<proteinExistence type="predicted"/>
<dbReference type="Proteomes" id="UP000270616">
    <property type="component" value="Unassembled WGS sequence"/>
</dbReference>
<name>A0A3N3ZQ76_9MICC</name>
<dbReference type="AlphaFoldDB" id="A0A3N3ZQ76"/>
<reference evidence="3 4" key="1">
    <citation type="submission" date="2018-10" db="EMBL/GenBank/DDBJ databases">
        <title>Kocuria sp. M5W7-7, whole genome shotgun sequence.</title>
        <authorList>
            <person name="Tuo L."/>
        </authorList>
    </citation>
    <scope>NUCLEOTIDE SEQUENCE [LARGE SCALE GENOMIC DNA]</scope>
    <source>
        <strain evidence="3 4">M5W7-7</strain>
    </source>
</reference>
<feature type="compositionally biased region" description="Basic and acidic residues" evidence="1">
    <location>
        <begin position="54"/>
        <end position="64"/>
    </location>
</feature>
<dbReference type="EMBL" id="RKMF01000022">
    <property type="protein sequence ID" value="ROZ61564.1"/>
    <property type="molecule type" value="Genomic_DNA"/>
</dbReference>
<dbReference type="RefSeq" id="WP_120298671.1">
    <property type="nucleotide sequence ID" value="NZ_RKMF01000022.1"/>
</dbReference>
<dbReference type="GO" id="GO:0016491">
    <property type="term" value="F:oxidoreductase activity"/>
    <property type="evidence" value="ECO:0007669"/>
    <property type="project" value="InterPro"/>
</dbReference>
<dbReference type="GO" id="GO:0006520">
    <property type="term" value="P:amino acid metabolic process"/>
    <property type="evidence" value="ECO:0007669"/>
    <property type="project" value="InterPro"/>
</dbReference>
<protein>
    <recommendedName>
        <fullName evidence="2">Glutamate/phenylalanine/leucine/valine/L-tryptophan dehydrogenase C-terminal domain-containing protein</fullName>
    </recommendedName>
</protein>
<evidence type="ECO:0000259" key="2">
    <source>
        <dbReference type="Pfam" id="PF00208"/>
    </source>
</evidence>
<dbReference type="SUPFAM" id="SSF51735">
    <property type="entry name" value="NAD(P)-binding Rossmann-fold domains"/>
    <property type="match status" value="1"/>
</dbReference>
<evidence type="ECO:0000313" key="4">
    <source>
        <dbReference type="Proteomes" id="UP000270616"/>
    </source>
</evidence>
<accession>A0A3N3ZQ76</accession>
<feature type="region of interest" description="Disordered" evidence="1">
    <location>
        <begin position="40"/>
        <end position="64"/>
    </location>
</feature>
<sequence>MQRALETQQNASRGSWTFDYTQDRLSAIMRCTHDRCLETADEYGSPGLPGGLRRLREATDRRRR</sequence>
<dbReference type="InterPro" id="IPR006096">
    <property type="entry name" value="Glu/Leu/Phe/Val/Trp_DH_C"/>
</dbReference>
<dbReference type="Pfam" id="PF00208">
    <property type="entry name" value="ELFV_dehydrog"/>
    <property type="match status" value="1"/>
</dbReference>
<dbReference type="InterPro" id="IPR036291">
    <property type="entry name" value="NAD(P)-bd_dom_sf"/>
</dbReference>
<keyword evidence="4" id="KW-1185">Reference proteome</keyword>
<dbReference type="OrthoDB" id="5123182at2"/>
<evidence type="ECO:0000256" key="1">
    <source>
        <dbReference type="SAM" id="MobiDB-lite"/>
    </source>
</evidence>
<feature type="domain" description="Glutamate/phenylalanine/leucine/valine/L-tryptophan dehydrogenase C-terminal" evidence="2">
    <location>
        <begin position="4"/>
        <end position="46"/>
    </location>
</feature>
<organism evidence="3 4">
    <name type="scientific">Kocuria soli</name>
    <dbReference type="NCBI Taxonomy" id="2485125"/>
    <lineage>
        <taxon>Bacteria</taxon>
        <taxon>Bacillati</taxon>
        <taxon>Actinomycetota</taxon>
        <taxon>Actinomycetes</taxon>
        <taxon>Micrococcales</taxon>
        <taxon>Micrococcaceae</taxon>
        <taxon>Kocuria</taxon>
    </lineage>
</organism>
<gene>
    <name evidence="3" type="ORF">EDL96_13030</name>
</gene>
<evidence type="ECO:0000313" key="3">
    <source>
        <dbReference type="EMBL" id="ROZ61564.1"/>
    </source>
</evidence>
<dbReference type="Gene3D" id="3.40.50.720">
    <property type="entry name" value="NAD(P)-binding Rossmann-like Domain"/>
    <property type="match status" value="1"/>
</dbReference>
<comment type="caution">
    <text evidence="3">The sequence shown here is derived from an EMBL/GenBank/DDBJ whole genome shotgun (WGS) entry which is preliminary data.</text>
</comment>